<name>A0A5C5SBD4_9STRE</name>
<keyword evidence="4 10" id="KW-0067">ATP-binding</keyword>
<proteinExistence type="predicted"/>
<evidence type="ECO:0000259" key="9">
    <source>
        <dbReference type="PROSITE" id="PS50929"/>
    </source>
</evidence>
<evidence type="ECO:0000256" key="4">
    <source>
        <dbReference type="ARBA" id="ARBA00022840"/>
    </source>
</evidence>
<keyword evidence="2 7" id="KW-0812">Transmembrane</keyword>
<comment type="subcellular location">
    <subcellularLocation>
        <location evidence="1">Cell membrane</location>
        <topology evidence="1">Multi-pass membrane protein</topology>
    </subcellularLocation>
</comment>
<evidence type="ECO:0000256" key="7">
    <source>
        <dbReference type="SAM" id="Phobius"/>
    </source>
</evidence>
<dbReference type="InterPro" id="IPR036640">
    <property type="entry name" value="ABC1_TM_sf"/>
</dbReference>
<dbReference type="InterPro" id="IPR039421">
    <property type="entry name" value="Type_1_exporter"/>
</dbReference>
<evidence type="ECO:0000256" key="2">
    <source>
        <dbReference type="ARBA" id="ARBA00022692"/>
    </source>
</evidence>
<dbReference type="RefSeq" id="WP_146567686.1">
    <property type="nucleotide sequence ID" value="NZ_VOHL01000005.1"/>
</dbReference>
<evidence type="ECO:0000256" key="1">
    <source>
        <dbReference type="ARBA" id="ARBA00004651"/>
    </source>
</evidence>
<dbReference type="InterPro" id="IPR003593">
    <property type="entry name" value="AAA+_ATPase"/>
</dbReference>
<evidence type="ECO:0000256" key="5">
    <source>
        <dbReference type="ARBA" id="ARBA00022989"/>
    </source>
</evidence>
<feature type="domain" description="ABC transporter" evidence="8">
    <location>
        <begin position="320"/>
        <end position="523"/>
    </location>
</feature>
<dbReference type="Proteomes" id="UP000317430">
    <property type="component" value="Unassembled WGS sequence"/>
</dbReference>
<keyword evidence="11" id="KW-1185">Reference proteome</keyword>
<dbReference type="Pfam" id="PF00664">
    <property type="entry name" value="ABC_membrane"/>
    <property type="match status" value="1"/>
</dbReference>
<dbReference type="Pfam" id="PF00005">
    <property type="entry name" value="ABC_tran"/>
    <property type="match status" value="1"/>
</dbReference>
<keyword evidence="6 7" id="KW-0472">Membrane</keyword>
<dbReference type="PROSITE" id="PS50929">
    <property type="entry name" value="ABC_TM1F"/>
    <property type="match status" value="1"/>
</dbReference>
<reference evidence="10 11" key="1">
    <citation type="submission" date="2019-08" db="EMBL/GenBank/DDBJ databases">
        <authorList>
            <person name="Lei W."/>
        </authorList>
    </citation>
    <scope>NUCLEOTIDE SEQUENCE [LARGE SCALE GENOMIC DNA]</scope>
    <source>
        <strain evidence="10 11">CCUG 66496</strain>
    </source>
</reference>
<dbReference type="GO" id="GO:0005886">
    <property type="term" value="C:plasma membrane"/>
    <property type="evidence" value="ECO:0007669"/>
    <property type="project" value="UniProtKB-SubCell"/>
</dbReference>
<dbReference type="PANTHER" id="PTHR43394">
    <property type="entry name" value="ATP-DEPENDENT PERMEASE MDL1, MITOCHONDRIAL"/>
    <property type="match status" value="1"/>
</dbReference>
<evidence type="ECO:0000313" key="11">
    <source>
        <dbReference type="Proteomes" id="UP000317430"/>
    </source>
</evidence>
<dbReference type="AlphaFoldDB" id="A0A5C5SBD4"/>
<dbReference type="PROSITE" id="PS50893">
    <property type="entry name" value="ABC_TRANSPORTER_2"/>
    <property type="match status" value="1"/>
</dbReference>
<sequence>MKRYILQFKYKNLLHIILLALNSASIVGASVTLSLMTNELANKNFNGFLWWLLVEISLYLLYMFFTYIIEVHQTQLIQFMSLSIREQYISNITKATFSNFQSKDIGDHLSILNNDIKMIEDSGFSSFYSLLTTVFTTLFSIIALLSYDYRIVALTIILTLLLTYLPRPFASKMENLMGDFSTANENLISELTDYLTGYKDLYYSNRKLSLTIQIKKTIQTFISQKIEFTQKTTFIEIIMALFSIVGQMSIILLTGLLIAAGQISLGAISSVGQISGNIFNSLTTFNQLQVAISSVKPLFNKLEKETINDGTNLSEEINAIDIQNLNYSFGDNKVFSNLNLTFEKGKKYAIIGESGSGKSTLINILLGNSKDYSGLLKYNASELKNLNESSLVSKIAYIGNHTHIFNDTLRNNISLWDSNISNQAIENILEKVNLLELLPRLDEIISSDFLSEGQKQRIGIARALLRNRNFIIMDEATANLDRNNANLIENFLLDNPDITYITVTHHLNNESTNKFNNIIQLKK</sequence>
<evidence type="ECO:0000256" key="6">
    <source>
        <dbReference type="ARBA" id="ARBA00023136"/>
    </source>
</evidence>
<dbReference type="PANTHER" id="PTHR43394:SF1">
    <property type="entry name" value="ATP-BINDING CASSETTE SUB-FAMILY B MEMBER 10, MITOCHONDRIAL"/>
    <property type="match status" value="1"/>
</dbReference>
<dbReference type="InterPro" id="IPR003439">
    <property type="entry name" value="ABC_transporter-like_ATP-bd"/>
</dbReference>
<dbReference type="SUPFAM" id="SSF52540">
    <property type="entry name" value="P-loop containing nucleoside triphosphate hydrolases"/>
    <property type="match status" value="1"/>
</dbReference>
<dbReference type="EMBL" id="VOHL01000005">
    <property type="protein sequence ID" value="TWS97149.1"/>
    <property type="molecule type" value="Genomic_DNA"/>
</dbReference>
<protein>
    <submittedName>
        <fullName evidence="10">ABC transporter ATP-binding protein</fullName>
    </submittedName>
</protein>
<dbReference type="GO" id="GO:0016887">
    <property type="term" value="F:ATP hydrolysis activity"/>
    <property type="evidence" value="ECO:0007669"/>
    <property type="project" value="InterPro"/>
</dbReference>
<feature type="transmembrane region" description="Helical" evidence="7">
    <location>
        <begin position="127"/>
        <end position="145"/>
    </location>
</feature>
<dbReference type="Gene3D" id="3.40.50.300">
    <property type="entry name" value="P-loop containing nucleotide triphosphate hydrolases"/>
    <property type="match status" value="1"/>
</dbReference>
<dbReference type="InterPro" id="IPR027417">
    <property type="entry name" value="P-loop_NTPase"/>
</dbReference>
<feature type="transmembrane region" description="Helical" evidence="7">
    <location>
        <begin position="48"/>
        <end position="69"/>
    </location>
</feature>
<dbReference type="CDD" id="cd03228">
    <property type="entry name" value="ABCC_MRP_Like"/>
    <property type="match status" value="1"/>
</dbReference>
<feature type="domain" description="ABC transmembrane type-1" evidence="9">
    <location>
        <begin position="13"/>
        <end position="294"/>
    </location>
</feature>
<accession>A0A5C5SBD4</accession>
<dbReference type="InterPro" id="IPR011527">
    <property type="entry name" value="ABC1_TM_dom"/>
</dbReference>
<keyword evidence="5 7" id="KW-1133">Transmembrane helix</keyword>
<dbReference type="SUPFAM" id="SSF90123">
    <property type="entry name" value="ABC transporter transmembrane region"/>
    <property type="match status" value="1"/>
</dbReference>
<organism evidence="10 11">
    <name type="scientific">Streptococcus cuniculipharyngis</name>
    <dbReference type="NCBI Taxonomy" id="1562651"/>
    <lineage>
        <taxon>Bacteria</taxon>
        <taxon>Bacillati</taxon>
        <taxon>Bacillota</taxon>
        <taxon>Bacilli</taxon>
        <taxon>Lactobacillales</taxon>
        <taxon>Streptococcaceae</taxon>
        <taxon>Streptococcus</taxon>
    </lineage>
</organism>
<evidence type="ECO:0000259" key="8">
    <source>
        <dbReference type="PROSITE" id="PS50893"/>
    </source>
</evidence>
<feature type="transmembrane region" description="Helical" evidence="7">
    <location>
        <begin position="12"/>
        <end position="36"/>
    </location>
</feature>
<gene>
    <name evidence="10" type="ORF">FRX57_06010</name>
</gene>
<evidence type="ECO:0000256" key="3">
    <source>
        <dbReference type="ARBA" id="ARBA00022741"/>
    </source>
</evidence>
<dbReference type="GO" id="GO:0005524">
    <property type="term" value="F:ATP binding"/>
    <property type="evidence" value="ECO:0007669"/>
    <property type="project" value="UniProtKB-KW"/>
</dbReference>
<dbReference type="SMART" id="SM00382">
    <property type="entry name" value="AAA"/>
    <property type="match status" value="1"/>
</dbReference>
<dbReference type="Gene3D" id="1.20.1560.10">
    <property type="entry name" value="ABC transporter type 1, transmembrane domain"/>
    <property type="match status" value="1"/>
</dbReference>
<keyword evidence="3" id="KW-0547">Nucleotide-binding</keyword>
<feature type="transmembrane region" description="Helical" evidence="7">
    <location>
        <begin position="234"/>
        <end position="260"/>
    </location>
</feature>
<evidence type="ECO:0000313" key="10">
    <source>
        <dbReference type="EMBL" id="TWS97149.1"/>
    </source>
</evidence>
<dbReference type="GO" id="GO:0015421">
    <property type="term" value="F:ABC-type oligopeptide transporter activity"/>
    <property type="evidence" value="ECO:0007669"/>
    <property type="project" value="TreeGrafter"/>
</dbReference>
<feature type="transmembrane region" description="Helical" evidence="7">
    <location>
        <begin position="151"/>
        <end position="170"/>
    </location>
</feature>
<comment type="caution">
    <text evidence="10">The sequence shown here is derived from an EMBL/GenBank/DDBJ whole genome shotgun (WGS) entry which is preliminary data.</text>
</comment>
<dbReference type="OrthoDB" id="95687at2"/>